<organism evidence="2 3">
    <name type="scientific">Babesia duncani</name>
    <dbReference type="NCBI Taxonomy" id="323732"/>
    <lineage>
        <taxon>Eukaryota</taxon>
        <taxon>Sar</taxon>
        <taxon>Alveolata</taxon>
        <taxon>Apicomplexa</taxon>
        <taxon>Aconoidasida</taxon>
        <taxon>Piroplasmida</taxon>
        <taxon>Babesiidae</taxon>
        <taxon>Babesia</taxon>
    </lineage>
</organism>
<dbReference type="EMBL" id="JALLKP010000001">
    <property type="protein sequence ID" value="KAK2198046.1"/>
    <property type="molecule type" value="Genomic_DNA"/>
</dbReference>
<dbReference type="AlphaFoldDB" id="A0AAD9PNE6"/>
<evidence type="ECO:0000313" key="3">
    <source>
        <dbReference type="Proteomes" id="UP001214638"/>
    </source>
</evidence>
<keyword evidence="3" id="KW-1185">Reference proteome</keyword>
<comment type="caution">
    <text evidence="2">The sequence shown here is derived from an EMBL/GenBank/DDBJ whole genome shotgun (WGS) entry which is preliminary data.</text>
</comment>
<sequence>MYHLFKLHTFVKNRTLFLKCNKRYINQLGPLKPKLNKAKDDLVDYKHPKTDRYSFPENPDELLVNKTRLTFQEWVYQYFAAGFPILMLITFMCIPISLASLLYMKEYFQKSEGSDKIEKPEQQNDHIKQYEYDSSFVLPSLIKAADLSRLVYLKIPTIIFYFNTNQDLENSLAIRLTSVILGEIARLDGFVHLIV</sequence>
<accession>A0AAD9PNE6</accession>
<keyword evidence="1" id="KW-0812">Transmembrane</keyword>
<evidence type="ECO:0000256" key="1">
    <source>
        <dbReference type="SAM" id="Phobius"/>
    </source>
</evidence>
<dbReference type="GeneID" id="94335349"/>
<proteinExistence type="predicted"/>
<reference evidence="2" key="1">
    <citation type="journal article" date="2023" name="Nat. Microbiol.">
        <title>Babesia duncani multi-omics identifies virulence factors and drug targets.</title>
        <authorList>
            <person name="Singh P."/>
            <person name="Lonardi S."/>
            <person name="Liang Q."/>
            <person name="Vydyam P."/>
            <person name="Khabirova E."/>
            <person name="Fang T."/>
            <person name="Gihaz S."/>
            <person name="Thekkiniath J."/>
            <person name="Munshi M."/>
            <person name="Abel S."/>
            <person name="Ciampossin L."/>
            <person name="Batugedara G."/>
            <person name="Gupta M."/>
            <person name="Lu X.M."/>
            <person name="Lenz T."/>
            <person name="Chakravarty S."/>
            <person name="Cornillot E."/>
            <person name="Hu Y."/>
            <person name="Ma W."/>
            <person name="Gonzalez L.M."/>
            <person name="Sanchez S."/>
            <person name="Estrada K."/>
            <person name="Sanchez-Flores A."/>
            <person name="Montero E."/>
            <person name="Harb O.S."/>
            <person name="Le Roch K.G."/>
            <person name="Mamoun C.B."/>
        </authorList>
    </citation>
    <scope>NUCLEOTIDE SEQUENCE</scope>
    <source>
        <strain evidence="2">WA1</strain>
    </source>
</reference>
<gene>
    <name evidence="2" type="ORF">BdWA1_001051</name>
</gene>
<evidence type="ECO:0000313" key="2">
    <source>
        <dbReference type="EMBL" id="KAK2198046.1"/>
    </source>
</evidence>
<keyword evidence="1" id="KW-1133">Transmembrane helix</keyword>
<name>A0AAD9PNE6_9APIC</name>
<keyword evidence="1" id="KW-0472">Membrane</keyword>
<dbReference type="RefSeq" id="XP_067804888.1">
    <property type="nucleotide sequence ID" value="XM_067946097.1"/>
</dbReference>
<dbReference type="KEGG" id="bdw:94335349"/>
<protein>
    <submittedName>
        <fullName evidence="2">Uncharacterized protein</fullName>
    </submittedName>
</protein>
<feature type="transmembrane region" description="Helical" evidence="1">
    <location>
        <begin position="78"/>
        <end position="103"/>
    </location>
</feature>
<dbReference type="Proteomes" id="UP001214638">
    <property type="component" value="Unassembled WGS sequence"/>
</dbReference>